<protein>
    <submittedName>
        <fullName evidence="3">Choice-of-anchor J domain-containing protein</fullName>
    </submittedName>
</protein>
<evidence type="ECO:0000313" key="3">
    <source>
        <dbReference type="EMBL" id="MBO8433454.1"/>
    </source>
</evidence>
<comment type="caution">
    <text evidence="3">The sequence shown here is derived from an EMBL/GenBank/DDBJ whole genome shotgun (WGS) entry which is preliminary data.</text>
</comment>
<sequence length="1115" mass="123651">MHKNRLRIGLFLTVTFCATDTVNAQYNLPFIENFDNPERFTQWTIHDLNQDGSTWVHEQASQWNTYPMGGSGGCTHVSTGGSWGAEIDQANDLLISPAIAVSGGSLTLSFYAKQTGPSKETLVVLIGQNTDPDQMQVIDTLYDFSENNVYTLWTFNIPDLKAGNYHIGFYAISDYYANTGICLDNLSLESGSVCDIAVNQVLLPASGCGLDQIEVQAEIELKQGNLENETISAWYQINNGAKIPQDFDIELAEGRKSILHFNSLASLIAGNSYTISVGIEPLNTEKETSNNQSHSSITHFVPVQSPHHFDFQQQEMSPVPVQAWEMDMAGAMQCLQSDALLQSSCIELEAGLLYRLSYQVQAGDAPIGLEEPDFYHIDFGLSGQTENWETVFSDTAYTDYSYQSREVILRPTQDGLYAFSFKVDSMPSNLFFREVEVSTVPDYDLKMKVLRAPSIFPVKQVSAGIGSFVTIMNHGRLSIDPFLLEFSYQNGNAMQACGHDTFAIGAFSSELQAAGFCRLPAAFSDSIAHIQAKISIPSQEDANPQDNSTYFDVQFNDTTFAYDQISTDMFSDAGHAVGAQDTVACGLPFLLSCSDTLTSVSIAWGPKRSEFKVGIEIRQWDLQTQTFGALAYYTEVTRPEDSGWATYPIPALVLNPGAYMISACQLGRSSFGLIADRSDNGIMYLNKHGELLGYQDNLGYPGIRANFGHSDSIMESIRDVAVTSILRPASDGIFSSQESIVAEIMNTGNTNLENVPVYCYVNKELLPSKSIDIKAFEKKTIEFTADLSQPSTAYYLSIFTQLEGDQNPHNDTASIWIRSLDSINPYILDFELCQDFAIDHFQPAWRTVDMDTLDTYEVEIVTGQGSFPITYPNLGGKMAFMAFNPSAVNPDVSEFIPPFQGNKYGACIGTNQSNDWLISPRLLLPDTNPWFAFAVRKASPFEELYNVLISTTDDTPANFLPLASKLQPSMDWEEKIFDLTPYAGQEVYLAIQCVSEGGYMFMIDNLRVSEPGNSQPGPDPDPIPDPRPDTTDIQLASIHQVQIYPNPASELLHIRCQPPIKSIRIYSLSGCLMYHRDGSFDQDPWSIPLENLPAGLYLLYLQTENSISVQKFVKR</sequence>
<evidence type="ECO:0000259" key="2">
    <source>
        <dbReference type="Pfam" id="PF18962"/>
    </source>
</evidence>
<dbReference type="AlphaFoldDB" id="A0A9D9DY08"/>
<dbReference type="Gene3D" id="2.60.40.10">
    <property type="entry name" value="Immunoglobulins"/>
    <property type="match status" value="1"/>
</dbReference>
<reference evidence="3" key="1">
    <citation type="submission" date="2020-10" db="EMBL/GenBank/DDBJ databases">
        <authorList>
            <person name="Gilroy R."/>
        </authorList>
    </citation>
    <scope>NUCLEOTIDE SEQUENCE</scope>
    <source>
        <strain evidence="3">2889</strain>
    </source>
</reference>
<evidence type="ECO:0000259" key="1">
    <source>
        <dbReference type="Pfam" id="PF07675"/>
    </source>
</evidence>
<dbReference type="Gene3D" id="2.60.120.200">
    <property type="match status" value="2"/>
</dbReference>
<proteinExistence type="predicted"/>
<dbReference type="InterPro" id="IPR026444">
    <property type="entry name" value="Secre_tail"/>
</dbReference>
<accession>A0A9D9DY08</accession>
<feature type="domain" description="Secretion system C-terminal sorting" evidence="2">
    <location>
        <begin position="1043"/>
        <end position="1113"/>
    </location>
</feature>
<dbReference type="Pfam" id="PF18962">
    <property type="entry name" value="Por_Secre_tail"/>
    <property type="match status" value="1"/>
</dbReference>
<gene>
    <name evidence="3" type="ORF">IAB08_09225</name>
</gene>
<feature type="domain" description="Cleaved adhesin" evidence="1">
    <location>
        <begin position="31"/>
        <end position="127"/>
    </location>
</feature>
<dbReference type="NCBIfam" id="NF038128">
    <property type="entry name" value="choice_anch_J"/>
    <property type="match status" value="2"/>
</dbReference>
<reference evidence="3" key="2">
    <citation type="journal article" date="2021" name="PeerJ">
        <title>Extensive microbial diversity within the chicken gut microbiome revealed by metagenomics and culture.</title>
        <authorList>
            <person name="Gilroy R."/>
            <person name="Ravi A."/>
            <person name="Getino M."/>
            <person name="Pursley I."/>
            <person name="Horton D.L."/>
            <person name="Alikhan N.F."/>
            <person name="Baker D."/>
            <person name="Gharbi K."/>
            <person name="Hall N."/>
            <person name="Watson M."/>
            <person name="Adriaenssens E.M."/>
            <person name="Foster-Nyarko E."/>
            <person name="Jarju S."/>
            <person name="Secka A."/>
            <person name="Antonio M."/>
            <person name="Oren A."/>
            <person name="Chaudhuri R.R."/>
            <person name="La Ragione R."/>
            <person name="Hildebrand F."/>
            <person name="Pallen M.J."/>
        </authorList>
    </citation>
    <scope>NUCLEOTIDE SEQUENCE</scope>
    <source>
        <strain evidence="3">2889</strain>
    </source>
</reference>
<dbReference type="InterPro" id="IPR013783">
    <property type="entry name" value="Ig-like_fold"/>
</dbReference>
<feature type="domain" description="Cleaved adhesin" evidence="1">
    <location>
        <begin position="904"/>
        <end position="960"/>
    </location>
</feature>
<dbReference type="NCBIfam" id="TIGR04183">
    <property type="entry name" value="Por_Secre_tail"/>
    <property type="match status" value="1"/>
</dbReference>
<dbReference type="Proteomes" id="UP000823612">
    <property type="component" value="Unassembled WGS sequence"/>
</dbReference>
<evidence type="ECO:0000313" key="4">
    <source>
        <dbReference type="Proteomes" id="UP000823612"/>
    </source>
</evidence>
<organism evidence="3 4">
    <name type="scientific">Candidatus Pullibacteroides excrementavium</name>
    <dbReference type="NCBI Taxonomy" id="2840905"/>
    <lineage>
        <taxon>Bacteria</taxon>
        <taxon>Pseudomonadati</taxon>
        <taxon>Bacteroidota</taxon>
        <taxon>Bacteroidia</taxon>
        <taxon>Bacteroidales</taxon>
        <taxon>Candidatus Pullibacteroides</taxon>
    </lineage>
</organism>
<dbReference type="EMBL" id="JADIMZ010000138">
    <property type="protein sequence ID" value="MBO8433454.1"/>
    <property type="molecule type" value="Genomic_DNA"/>
</dbReference>
<dbReference type="InterPro" id="IPR011628">
    <property type="entry name" value="Cleaved_adhesin"/>
</dbReference>
<name>A0A9D9DY08_9BACT</name>
<dbReference type="Pfam" id="PF07675">
    <property type="entry name" value="Cleaved_Adhesin"/>
    <property type="match status" value="2"/>
</dbReference>